<evidence type="ECO:0000259" key="6">
    <source>
        <dbReference type="Pfam" id="PF25877"/>
    </source>
</evidence>
<feature type="compositionally biased region" description="Polar residues" evidence="5">
    <location>
        <begin position="190"/>
        <end position="200"/>
    </location>
</feature>
<feature type="compositionally biased region" description="Low complexity" evidence="5">
    <location>
        <begin position="108"/>
        <end position="129"/>
    </location>
</feature>
<dbReference type="PANTHER" id="PTHR14491">
    <property type="entry name" value="SOSONDOWAH, ISOFORM G"/>
    <property type="match status" value="1"/>
</dbReference>
<dbReference type="SUPFAM" id="SSF48403">
    <property type="entry name" value="Ankyrin repeat"/>
    <property type="match status" value="1"/>
</dbReference>
<dbReference type="PANTHER" id="PTHR14491:SF7">
    <property type="entry name" value="SOSONDOWAH, ISOFORM G"/>
    <property type="match status" value="1"/>
</dbReference>
<evidence type="ECO:0000256" key="3">
    <source>
        <dbReference type="ARBA" id="ARBA00038122"/>
    </source>
</evidence>
<dbReference type="SMART" id="SM00248">
    <property type="entry name" value="ANK"/>
    <property type="match status" value="2"/>
</dbReference>
<evidence type="ECO:0000313" key="7">
    <source>
        <dbReference type="EMBL" id="CAG6730746.1"/>
    </source>
</evidence>
<feature type="region of interest" description="Disordered" evidence="5">
    <location>
        <begin position="85"/>
        <end position="323"/>
    </location>
</feature>
<keyword evidence="1" id="KW-0677">Repeat</keyword>
<comment type="similarity">
    <text evidence="3">Belongs to the SOWAH family.</text>
</comment>
<evidence type="ECO:0000256" key="1">
    <source>
        <dbReference type="ARBA" id="ARBA00022737"/>
    </source>
</evidence>
<feature type="compositionally biased region" description="Polar residues" evidence="5">
    <location>
        <begin position="343"/>
        <end position="359"/>
    </location>
</feature>
<evidence type="ECO:0000256" key="4">
    <source>
        <dbReference type="PROSITE-ProRule" id="PRU00023"/>
    </source>
</evidence>
<dbReference type="Pfam" id="PF12796">
    <property type="entry name" value="Ank_2"/>
    <property type="match status" value="1"/>
</dbReference>
<feature type="repeat" description="ANK" evidence="4">
    <location>
        <begin position="421"/>
        <end position="441"/>
    </location>
</feature>
<dbReference type="EMBL" id="HBUF01206837">
    <property type="protein sequence ID" value="CAG6664102.1"/>
    <property type="molecule type" value="Transcribed_RNA"/>
</dbReference>
<organism evidence="7">
    <name type="scientific">Cacopsylla melanoneura</name>
    <dbReference type="NCBI Taxonomy" id="428564"/>
    <lineage>
        <taxon>Eukaryota</taxon>
        <taxon>Metazoa</taxon>
        <taxon>Ecdysozoa</taxon>
        <taxon>Arthropoda</taxon>
        <taxon>Hexapoda</taxon>
        <taxon>Insecta</taxon>
        <taxon>Pterygota</taxon>
        <taxon>Neoptera</taxon>
        <taxon>Paraneoptera</taxon>
        <taxon>Hemiptera</taxon>
        <taxon>Sternorrhyncha</taxon>
        <taxon>Psylloidea</taxon>
        <taxon>Psyllidae</taxon>
        <taxon>Psyllinae</taxon>
        <taxon>Cacopsylla</taxon>
    </lineage>
</organism>
<accession>A0A8D8YLL8</accession>
<feature type="repeat" description="ANK" evidence="4">
    <location>
        <begin position="455"/>
        <end position="488"/>
    </location>
</feature>
<reference evidence="7" key="1">
    <citation type="submission" date="2021-05" db="EMBL/GenBank/DDBJ databases">
        <authorList>
            <person name="Alioto T."/>
            <person name="Alioto T."/>
            <person name="Gomez Garrido J."/>
        </authorList>
    </citation>
    <scope>NUCLEOTIDE SEQUENCE</scope>
</reference>
<dbReference type="InterPro" id="IPR036770">
    <property type="entry name" value="Ankyrin_rpt-contain_sf"/>
</dbReference>
<dbReference type="EMBL" id="HBUF01382219">
    <property type="protein sequence ID" value="CAG6730742.1"/>
    <property type="molecule type" value="Transcribed_RNA"/>
</dbReference>
<dbReference type="EMBL" id="HBUF01040883">
    <property type="protein sequence ID" value="CAG6618103.1"/>
    <property type="molecule type" value="Transcribed_RNA"/>
</dbReference>
<evidence type="ECO:0000256" key="5">
    <source>
        <dbReference type="SAM" id="MobiDB-lite"/>
    </source>
</evidence>
<sequence>MNPSPELSLDSVRDFIIYRGGKVKNHELVKQFKDVLTDPENRVEARNLFKEIVNEVATIVRSDDGEKYLILKKRYRPQHLMDQYSNYSTPTMSPEPHYPYASPSGTPSRYSSQDSLTSSYSQSGLSGLRHPPPYRPPPPPLVTTPPHLSPHLILNKSPQNYSPSMQPPNPYMQPSHAHIPPQNIPYGMNPPSQYSVQNQPQHPPFVHSNSFNGSAAMRAPSFSNKSARSHSLDSPSSQFDSRGFPDGNRKSRPTTLELPPAMLDGAPPPPVPPRRRNSEKSLSLADKENMPGPNSASTPNEEDKTPVNSAPTTPGDNPEDPEHNISVKECMRKFNRLASESALLQATSPTNKPPSSSALGSKRVDKQSNHQDDDTASVTSVSPLDPTSKKWLIRAAQGDYQALAKMASENPRLVSLKHPFMGYTALHWAAKHGNTDLVKLIAGTYQADVNVRTNGGYTPLHLAMQFGREEVYNILVQVYGADPDIRDYSGRKPRQYQISQDTSVSADTFRKIKARKKNSERDLGFLRIGSLNVRVKKTTEAFSNFLGGKSEPEKLHKTWGSADNLHQEDSRMAPPKFTSIKKRKSKRGPSDFVSRSTPSTPDFKTLHHPRTPNSSPRPHSVGGGPDYRNSGDSDSDTACGFGTQWQG</sequence>
<dbReference type="Pfam" id="PF25877">
    <property type="entry name" value="WHD_SOWAH"/>
    <property type="match status" value="1"/>
</dbReference>
<name>A0A8D8YLL8_9HEMI</name>
<dbReference type="EMBL" id="HBUF01382221">
    <property type="protein sequence ID" value="CAG6730746.1"/>
    <property type="molecule type" value="Transcribed_RNA"/>
</dbReference>
<dbReference type="InterPro" id="IPR058889">
    <property type="entry name" value="WHD_SOWAHA-C"/>
</dbReference>
<dbReference type="PROSITE" id="PS50088">
    <property type="entry name" value="ANK_REPEAT"/>
    <property type="match status" value="2"/>
</dbReference>
<dbReference type="InterPro" id="IPR002110">
    <property type="entry name" value="Ankyrin_rpt"/>
</dbReference>
<proteinExistence type="inferred from homology"/>
<dbReference type="PROSITE" id="PS50297">
    <property type="entry name" value="ANK_REP_REGION"/>
    <property type="match status" value="2"/>
</dbReference>
<dbReference type="AlphaFoldDB" id="A0A8D8YLL8"/>
<feature type="compositionally biased region" description="Basic and acidic residues" evidence="5">
    <location>
        <begin position="362"/>
        <end position="373"/>
    </location>
</feature>
<protein>
    <submittedName>
        <fullName evidence="7">Ankyrin repeat domain-containing protein SOWAHC</fullName>
    </submittedName>
</protein>
<feature type="compositionally biased region" description="Polar residues" evidence="5">
    <location>
        <begin position="306"/>
        <end position="315"/>
    </location>
</feature>
<feature type="region of interest" description="Disordered" evidence="5">
    <location>
        <begin position="343"/>
        <end position="384"/>
    </location>
</feature>
<evidence type="ECO:0000256" key="2">
    <source>
        <dbReference type="ARBA" id="ARBA00023043"/>
    </source>
</evidence>
<feature type="domain" description="SOWAHA-C winged helix-turn-helix" evidence="6">
    <location>
        <begin position="6"/>
        <end position="78"/>
    </location>
</feature>
<keyword evidence="2 4" id="KW-0040">ANK repeat</keyword>
<dbReference type="Gene3D" id="1.25.40.20">
    <property type="entry name" value="Ankyrin repeat-containing domain"/>
    <property type="match status" value="1"/>
</dbReference>
<feature type="region of interest" description="Disordered" evidence="5">
    <location>
        <begin position="562"/>
        <end position="647"/>
    </location>
</feature>
<feature type="compositionally biased region" description="Pro residues" evidence="5">
    <location>
        <begin position="130"/>
        <end position="143"/>
    </location>
</feature>
<feature type="compositionally biased region" description="Polar residues" evidence="5">
    <location>
        <begin position="593"/>
        <end position="602"/>
    </location>
</feature>